<feature type="domain" description="SF3 helicase" evidence="4">
    <location>
        <begin position="489"/>
        <end position="649"/>
    </location>
</feature>
<evidence type="ECO:0000256" key="1">
    <source>
        <dbReference type="ARBA" id="ARBA00022741"/>
    </source>
</evidence>
<dbReference type="InterPro" id="IPR014818">
    <property type="entry name" value="Phage/plasmid_primase_P4_C"/>
</dbReference>
<sequence>MNYDFDRIPDELKEVPQWIVWKSETRNNKPTKVPYRIDGKLAQSNNANTWSAFDDAVNAFYQHEYDGIGFMFSEDDPYVGVDIDKCMRDGELSDIAREIVEMMGSYTEVSPSETGLHIIVEGKLPAEITGTGRKNPDLGLEVYQHGRYFTFTGKRLNSNDIEPNTDNLASLIKEHFPKKEMKKPVQAQREKKSINNLSSRELWERMFNSKSGPGIKSLFNGELLNGDHSSSDLALCNHLAFWTGKDESLMDSMFRESSLVREKWDKQHSSDGRTYGQMTIDMAVSTTPSTIEDFYDKPHYEIYFSGKEQMKEEHDEFAQHTPYFRLSELGNAERIVHYHSHKLKYCNELGWLIWDGKVWREDNKMEIESIAAQTLRKLFKESSDADKDRKKEIYDWAERCERRSVRLNSIADARPMVAVAKGELDNHNYLFNCDNGIVDLKTGTLLPHEKDYLFTKISKVAYDKNADCPNWMKFLESIFQDEMGNVQHDIIDFMQKSIGYTLTGDISEQVMFFLFGTGRNGKSTFINTVQEILGDYGRQTNSDTFIKKQNDNSINNDIARLDGARFVSAVESEEGQQLAESLVKQITGGEKMSARFLRQEFFEFTPEFKVFFTTNHKPIIKGSDEGIWRRLRLIPFTVTIPKDKVDKFLPQKLAKEMPGILKWAVEGCMKWQNEGLKEPDAIKQATQGYREDMDILGPFIDEKCVINPLAKVEAKVLYSSYKDWCFDNGEFELKNRAFYRALESREFLKGRGTDNKNFFFGIGLWKENPELRASKSNSKVIPEQKVIAREKF</sequence>
<dbReference type="Gene3D" id="3.40.50.300">
    <property type="entry name" value="P-loop containing nucleotide triphosphate hydrolases"/>
    <property type="match status" value="1"/>
</dbReference>
<dbReference type="InterPro" id="IPR014015">
    <property type="entry name" value="Helicase_SF3_DNA-vir"/>
</dbReference>
<dbReference type="PROSITE" id="PS51206">
    <property type="entry name" value="SF3_HELICASE_1"/>
    <property type="match status" value="1"/>
</dbReference>
<keyword evidence="6" id="KW-1185">Reference proteome</keyword>
<organism evidence="5 6">
    <name type="scientific">Alkalicoccobacillus plakortidis</name>
    <dbReference type="NCBI Taxonomy" id="444060"/>
    <lineage>
        <taxon>Bacteria</taxon>
        <taxon>Bacillati</taxon>
        <taxon>Bacillota</taxon>
        <taxon>Bacilli</taxon>
        <taxon>Bacillales</taxon>
        <taxon>Bacillaceae</taxon>
        <taxon>Alkalicoccobacillus</taxon>
    </lineage>
</organism>
<evidence type="ECO:0000313" key="6">
    <source>
        <dbReference type="Proteomes" id="UP001203665"/>
    </source>
</evidence>
<dbReference type="RefSeq" id="WP_251606496.1">
    <property type="nucleotide sequence ID" value="NZ_JAMQJY010000001.1"/>
</dbReference>
<evidence type="ECO:0000259" key="4">
    <source>
        <dbReference type="PROSITE" id="PS51206"/>
    </source>
</evidence>
<name>A0ABT0XIQ3_9BACI</name>
<dbReference type="InterPro" id="IPR006500">
    <property type="entry name" value="Helicase_put_C_phage/plasmid"/>
</dbReference>
<dbReference type="SUPFAM" id="SSF52540">
    <property type="entry name" value="P-loop containing nucleoside triphosphate hydrolases"/>
    <property type="match status" value="1"/>
</dbReference>
<reference evidence="5" key="1">
    <citation type="submission" date="2022-06" db="EMBL/GenBank/DDBJ databases">
        <title>Alkalicoccobacillus porphyridii sp. nov., isolated from a marine red alga, Porphyridium purpureum and reclassification of Shouchella plakortidis and Shouchella gibsonii as Alkalicoccobacillus plakortidis comb. nov. and Alkalicoccobacillus gibsonii comb. nov.</title>
        <authorList>
            <person name="Kim K.H."/>
            <person name="Lee J.K."/>
            <person name="Han D.M."/>
            <person name="Baek J.H."/>
            <person name="Jeon C.O."/>
        </authorList>
    </citation>
    <scope>NUCLEOTIDE SEQUENCE</scope>
    <source>
        <strain evidence="5">DSM 19153</strain>
    </source>
</reference>
<dbReference type="PANTHER" id="PTHR35372:SF2">
    <property type="entry name" value="SF3 HELICASE DOMAIN-CONTAINING PROTEIN"/>
    <property type="match status" value="1"/>
</dbReference>
<keyword evidence="3" id="KW-0067">ATP-binding</keyword>
<dbReference type="Pfam" id="PF08706">
    <property type="entry name" value="D5_N"/>
    <property type="match status" value="1"/>
</dbReference>
<dbReference type="InterPro" id="IPR027417">
    <property type="entry name" value="P-loop_NTPase"/>
</dbReference>
<dbReference type="InterPro" id="IPR054468">
    <property type="entry name" value="NrSPol-like_HBD"/>
</dbReference>
<gene>
    <name evidence="5" type="ORF">NDM98_08875</name>
</gene>
<keyword evidence="1" id="KW-0547">Nucleotide-binding</keyword>
<evidence type="ECO:0000256" key="2">
    <source>
        <dbReference type="ARBA" id="ARBA00022801"/>
    </source>
</evidence>
<dbReference type="Pfam" id="PF19263">
    <property type="entry name" value="DUF5906"/>
    <property type="match status" value="1"/>
</dbReference>
<dbReference type="PANTHER" id="PTHR35372">
    <property type="entry name" value="ATP BINDING PROTEIN-RELATED"/>
    <property type="match status" value="1"/>
</dbReference>
<dbReference type="InterPro" id="IPR051620">
    <property type="entry name" value="ORF904-like_C"/>
</dbReference>
<dbReference type="SMART" id="SM00885">
    <property type="entry name" value="D5_N"/>
    <property type="match status" value="1"/>
</dbReference>
<protein>
    <submittedName>
        <fullName evidence="5">Phage/plasmid primase, P4 family</fullName>
    </submittedName>
</protein>
<evidence type="ECO:0000313" key="5">
    <source>
        <dbReference type="EMBL" id="MCM2675595.1"/>
    </source>
</evidence>
<dbReference type="Pfam" id="PF22763">
    <property type="entry name" value="NrS1-1_pol-like_HBD"/>
    <property type="match status" value="1"/>
</dbReference>
<accession>A0ABT0XIQ3</accession>
<evidence type="ECO:0000256" key="3">
    <source>
        <dbReference type="ARBA" id="ARBA00022840"/>
    </source>
</evidence>
<dbReference type="InterPro" id="IPR045455">
    <property type="entry name" value="NrS-1_pol-like_helicase"/>
</dbReference>
<dbReference type="EMBL" id="JAMQJY010000001">
    <property type="protein sequence ID" value="MCM2675595.1"/>
    <property type="molecule type" value="Genomic_DNA"/>
</dbReference>
<keyword evidence="2" id="KW-0378">Hydrolase</keyword>
<dbReference type="Proteomes" id="UP001203665">
    <property type="component" value="Unassembled WGS sequence"/>
</dbReference>
<comment type="caution">
    <text evidence="5">The sequence shown here is derived from an EMBL/GenBank/DDBJ whole genome shotgun (WGS) entry which is preliminary data.</text>
</comment>
<proteinExistence type="predicted"/>
<dbReference type="NCBIfam" id="TIGR01613">
    <property type="entry name" value="primase_Cterm"/>
    <property type="match status" value="1"/>
</dbReference>